<evidence type="ECO:0000313" key="3">
    <source>
        <dbReference type="EMBL" id="ERT61251.1"/>
    </source>
</evidence>
<keyword evidence="4" id="KW-1185">Reference proteome</keyword>
<dbReference type="OrthoDB" id="1698671at2"/>
<dbReference type="eggNOG" id="COG4193">
    <property type="taxonomic scope" value="Bacteria"/>
</dbReference>
<dbReference type="PATRIC" id="fig|1111454.3.peg.657"/>
<dbReference type="SUPFAM" id="SSF69279">
    <property type="entry name" value="Phage tail proteins"/>
    <property type="match status" value="1"/>
</dbReference>
<dbReference type="InterPro" id="IPR056937">
    <property type="entry name" value="YqbQ/XkdQ"/>
</dbReference>
<feature type="domain" description="YqbQ/XkdQ" evidence="2">
    <location>
        <begin position="43"/>
        <end position="339"/>
    </location>
</feature>
<dbReference type="Pfam" id="PF24032">
    <property type="entry name" value="YQBQ"/>
    <property type="match status" value="1"/>
</dbReference>
<name>U7UPQ1_9FIRM</name>
<accession>U7UPQ1</accession>
<evidence type="ECO:0000259" key="2">
    <source>
        <dbReference type="Pfam" id="PF24032"/>
    </source>
</evidence>
<dbReference type="AlphaFoldDB" id="U7UPQ1"/>
<gene>
    <name evidence="3" type="ORF">HMPREF1250_0162</name>
</gene>
<evidence type="ECO:0000259" key="1">
    <source>
        <dbReference type="Pfam" id="PF18013"/>
    </source>
</evidence>
<dbReference type="STRING" id="1111454.HMPREF1250_0162"/>
<comment type="caution">
    <text evidence="3">The sequence shown here is derived from an EMBL/GenBank/DDBJ whole genome shotgun (WGS) entry which is preliminary data.</text>
</comment>
<dbReference type="Pfam" id="PF18013">
    <property type="entry name" value="Phage_lysozyme2"/>
    <property type="match status" value="1"/>
</dbReference>
<organism evidence="3 4">
    <name type="scientific">Megasphaera vaginalis</name>
    <name type="common">ex Srinivasan et al. 2021</name>
    <dbReference type="NCBI Taxonomy" id="1111454"/>
    <lineage>
        <taxon>Bacteria</taxon>
        <taxon>Bacillati</taxon>
        <taxon>Bacillota</taxon>
        <taxon>Negativicutes</taxon>
        <taxon>Veillonellales</taxon>
        <taxon>Veillonellaceae</taxon>
        <taxon>Megasphaera</taxon>
    </lineage>
</organism>
<evidence type="ECO:0000313" key="4">
    <source>
        <dbReference type="Proteomes" id="UP000017090"/>
    </source>
</evidence>
<dbReference type="RefSeq" id="WP_023053154.1">
    <property type="nucleotide sequence ID" value="NZ_AWXA01000010.1"/>
</dbReference>
<dbReference type="Gene3D" id="1.10.530.10">
    <property type="match status" value="1"/>
</dbReference>
<protein>
    <submittedName>
        <fullName evidence="3">Uncharacterized protein</fullName>
    </submittedName>
</protein>
<reference evidence="3 4" key="1">
    <citation type="submission" date="2013-09" db="EMBL/GenBank/DDBJ databases">
        <authorList>
            <person name="Durkin A.S."/>
            <person name="Haft D.R."/>
            <person name="McCorrison J."/>
            <person name="Torralba M."/>
            <person name="Gillis M."/>
            <person name="Haft D.H."/>
            <person name="Methe B."/>
            <person name="Sutton G."/>
            <person name="Nelson K.E."/>
        </authorList>
    </citation>
    <scope>NUCLEOTIDE SEQUENCE [LARGE SCALE GENOMIC DNA]</scope>
    <source>
        <strain evidence="3 4">BV3C16-1</strain>
    </source>
</reference>
<dbReference type="Proteomes" id="UP000017090">
    <property type="component" value="Unassembled WGS sequence"/>
</dbReference>
<dbReference type="EMBL" id="AWXA01000010">
    <property type="protein sequence ID" value="ERT61251.1"/>
    <property type="molecule type" value="Genomic_DNA"/>
</dbReference>
<dbReference type="InterPro" id="IPR041219">
    <property type="entry name" value="Phage_lysozyme2"/>
</dbReference>
<sequence>MVILVDSSSYQLDTASAAPFNITYQLTIRNKNNEYIVDPLDEVTLTRGIDCTPAKLQFKVMKDDILDFTEGNHCTFSVNGTPVFAGYVFTKARDKDEKISVTAYDQLRYFKNKDCYVYYDKTATEVLKMIVDDFKLTVGELADTQYKITKRIEKDKSLTDIMNVALYLTTNGTPKHTIYQLYDDGGKLTLKSEEDMKLDLLIDADVMENFTCNSSIDKDTFDYIKVVRNVPDGKTKKLMRTGVIVDEDHVKEWGRLQQLYMPDDKVTNAMDLAINMIKLKNRKTRELRLKSVLGDIRVRGGSVVYVKYNFGDLALDGYVFVESVTHNFLNGLHLMDLDLHYEEPTGKYTIKYNTDAEAVAKIQQANKQRTYTTMGGSVMNGSTYSPTEQGAYSKMKSLGATDAQAAGIMGNIRHEDNSYSPTDSNGDHYGLFQLSDDRWGKYQDWCTANGNDPWNNDNQIQYVLTVENGNILTGESSLGQVPDDPAASAKWFNDNIEVSETSAAMGGDSSERIASANDVFSNIQSGSIGVEQLNTMDAITGNGGIASQVDTGIYYMTGYQSVYGSNGCADVALKTLAYANPDCAQLANEGVASVPTARARLESMGYSCEPFNGYANKGDILIYGDDYHMTVSNGVGGCFGNSSSRGEAMNYGDANYAWHDGESPTKIIRMEIQ</sequence>
<proteinExistence type="predicted"/>
<feature type="domain" description="Phage tail lysozyme" evidence="1">
    <location>
        <begin position="389"/>
        <end position="521"/>
    </location>
</feature>